<evidence type="ECO:0000256" key="2">
    <source>
        <dbReference type="SAM" id="Phobius"/>
    </source>
</evidence>
<dbReference type="AlphaFoldDB" id="A0A251URJ1"/>
<reference evidence="3" key="3">
    <citation type="submission" date="2020-06" db="EMBL/GenBank/DDBJ databases">
        <title>Helianthus annuus Genome sequencing and assembly Release 2.</title>
        <authorList>
            <person name="Gouzy J."/>
            <person name="Langlade N."/>
            <person name="Munos S."/>
        </authorList>
    </citation>
    <scope>NUCLEOTIDE SEQUENCE</scope>
    <source>
        <tissue evidence="3">Leaves</tissue>
    </source>
</reference>
<keyword evidence="1" id="KW-0677">Repeat</keyword>
<dbReference type="GO" id="GO:0009451">
    <property type="term" value="P:RNA modification"/>
    <property type="evidence" value="ECO:0007669"/>
    <property type="project" value="InterPro"/>
</dbReference>
<proteinExistence type="predicted"/>
<accession>A0A251URJ1</accession>
<dbReference type="InterPro" id="IPR046960">
    <property type="entry name" value="PPR_At4g14850-like_plant"/>
</dbReference>
<keyword evidence="2" id="KW-1133">Transmembrane helix</keyword>
<reference evidence="3 5" key="1">
    <citation type="journal article" date="2017" name="Nature">
        <title>The sunflower genome provides insights into oil metabolism, flowering and Asterid evolution.</title>
        <authorList>
            <person name="Badouin H."/>
            <person name="Gouzy J."/>
            <person name="Grassa C.J."/>
            <person name="Murat F."/>
            <person name="Staton S.E."/>
            <person name="Cottret L."/>
            <person name="Lelandais-Briere C."/>
            <person name="Owens G.L."/>
            <person name="Carrere S."/>
            <person name="Mayjonade B."/>
            <person name="Legrand L."/>
            <person name="Gill N."/>
            <person name="Kane N.C."/>
            <person name="Bowers J.E."/>
            <person name="Hubner S."/>
            <person name="Bellec A."/>
            <person name="Berard A."/>
            <person name="Berges H."/>
            <person name="Blanchet N."/>
            <person name="Boniface M.C."/>
            <person name="Brunel D."/>
            <person name="Catrice O."/>
            <person name="Chaidir N."/>
            <person name="Claudel C."/>
            <person name="Donnadieu C."/>
            <person name="Faraut T."/>
            <person name="Fievet G."/>
            <person name="Helmstetter N."/>
            <person name="King M."/>
            <person name="Knapp S.J."/>
            <person name="Lai Z."/>
            <person name="Le Paslier M.C."/>
            <person name="Lippi Y."/>
            <person name="Lorenzon L."/>
            <person name="Mandel J.R."/>
            <person name="Marage G."/>
            <person name="Marchand G."/>
            <person name="Marquand E."/>
            <person name="Bret-Mestries E."/>
            <person name="Morien E."/>
            <person name="Nambeesan S."/>
            <person name="Nguyen T."/>
            <person name="Pegot-Espagnet P."/>
            <person name="Pouilly N."/>
            <person name="Raftis F."/>
            <person name="Sallet E."/>
            <person name="Schiex T."/>
            <person name="Thomas J."/>
            <person name="Vandecasteele C."/>
            <person name="Vares D."/>
            <person name="Vear F."/>
            <person name="Vautrin S."/>
            <person name="Crespi M."/>
            <person name="Mangin B."/>
            <person name="Burke J.M."/>
            <person name="Salse J."/>
            <person name="Munos S."/>
            <person name="Vincourt P."/>
            <person name="Rieseberg L.H."/>
            <person name="Langlade N.B."/>
        </authorList>
    </citation>
    <scope>NUCLEOTIDE SEQUENCE [LARGE SCALE GENOMIC DNA]</scope>
    <source>
        <strain evidence="5">cv. SF193</strain>
        <tissue evidence="3">Leaves</tissue>
    </source>
</reference>
<protein>
    <submittedName>
        <fullName evidence="3 4">Pentatricopeptide</fullName>
    </submittedName>
</protein>
<evidence type="ECO:0000313" key="5">
    <source>
        <dbReference type="Proteomes" id="UP000215914"/>
    </source>
</evidence>
<dbReference type="Proteomes" id="UP000215914">
    <property type="component" value="Chromosome 5"/>
</dbReference>
<reference evidence="4" key="2">
    <citation type="submission" date="2017-02" db="EMBL/GenBank/DDBJ databases">
        <title>Sunflower complete genome.</title>
        <authorList>
            <person name="Langlade N."/>
            <person name="Munos S."/>
        </authorList>
    </citation>
    <scope>NUCLEOTIDE SEQUENCE [LARGE SCALE GENOMIC DNA]</scope>
    <source>
        <tissue evidence="4">Leaves</tissue>
    </source>
</reference>
<dbReference type="InterPro" id="IPR002885">
    <property type="entry name" value="PPR_rpt"/>
</dbReference>
<dbReference type="Pfam" id="PF01535">
    <property type="entry name" value="PPR"/>
    <property type="match status" value="2"/>
</dbReference>
<gene>
    <name evidence="4" type="ORF">HannXRQ_Chr05g0148081</name>
    <name evidence="3" type="ORF">HanXRQr2_Chr05g0217511</name>
</gene>
<feature type="transmembrane region" description="Helical" evidence="2">
    <location>
        <begin position="123"/>
        <end position="144"/>
    </location>
</feature>
<evidence type="ECO:0000256" key="1">
    <source>
        <dbReference type="ARBA" id="ARBA00022737"/>
    </source>
</evidence>
<evidence type="ECO:0000313" key="3">
    <source>
        <dbReference type="EMBL" id="KAF5806113.1"/>
    </source>
</evidence>
<dbReference type="EMBL" id="MNCJ02000320">
    <property type="protein sequence ID" value="KAF5806113.1"/>
    <property type="molecule type" value="Genomic_DNA"/>
</dbReference>
<name>A0A251URJ1_HELAN</name>
<dbReference type="GO" id="GO:0003723">
    <property type="term" value="F:RNA binding"/>
    <property type="evidence" value="ECO:0007669"/>
    <property type="project" value="InterPro"/>
</dbReference>
<dbReference type="PANTHER" id="PTHR47926">
    <property type="entry name" value="PENTATRICOPEPTIDE REPEAT-CONTAINING PROTEIN"/>
    <property type="match status" value="1"/>
</dbReference>
<dbReference type="InParanoid" id="A0A251URJ1"/>
<keyword evidence="5" id="KW-1185">Reference proteome</keyword>
<organism evidence="4 5">
    <name type="scientific">Helianthus annuus</name>
    <name type="common">Common sunflower</name>
    <dbReference type="NCBI Taxonomy" id="4232"/>
    <lineage>
        <taxon>Eukaryota</taxon>
        <taxon>Viridiplantae</taxon>
        <taxon>Streptophyta</taxon>
        <taxon>Embryophyta</taxon>
        <taxon>Tracheophyta</taxon>
        <taxon>Spermatophyta</taxon>
        <taxon>Magnoliopsida</taxon>
        <taxon>eudicotyledons</taxon>
        <taxon>Gunneridae</taxon>
        <taxon>Pentapetalae</taxon>
        <taxon>asterids</taxon>
        <taxon>campanulids</taxon>
        <taxon>Asterales</taxon>
        <taxon>Asteraceae</taxon>
        <taxon>Asteroideae</taxon>
        <taxon>Heliantheae alliance</taxon>
        <taxon>Heliantheae</taxon>
        <taxon>Helianthus</taxon>
    </lineage>
</organism>
<dbReference type="Gene3D" id="1.25.40.10">
    <property type="entry name" value="Tetratricopeptide repeat domain"/>
    <property type="match status" value="1"/>
</dbReference>
<sequence>MPVRDTISFKTIISGCFKKELFSVGFEYFKLMYRSSGAYLFDRGTITTILSETTVANAFITPYFCCGFSGFRRQVFVETSDRNVVTWTTMISGLAQNQYCEEGCQIHGLVLKLGMNIVFSLDYFSFIFLVFTHNLIYCFCTFHFSMCSLHYKYCPLLRCYIHV</sequence>
<dbReference type="Gramene" id="mRNA:HanXRQr2_Chr05g0217511">
    <property type="protein sequence ID" value="mRNA:HanXRQr2_Chr05g0217511"/>
    <property type="gene ID" value="HanXRQr2_Chr05g0217511"/>
</dbReference>
<keyword evidence="2" id="KW-0812">Transmembrane</keyword>
<dbReference type="InterPro" id="IPR011990">
    <property type="entry name" value="TPR-like_helical_dom_sf"/>
</dbReference>
<evidence type="ECO:0000313" key="4">
    <source>
        <dbReference type="EMBL" id="OTG25476.1"/>
    </source>
</evidence>
<dbReference type="EMBL" id="CM007894">
    <property type="protein sequence ID" value="OTG25476.1"/>
    <property type="molecule type" value="Genomic_DNA"/>
</dbReference>
<keyword evidence="2" id="KW-0472">Membrane</keyword>